<feature type="domain" description="FlgD/Vpr Ig-like" evidence="1">
    <location>
        <begin position="918"/>
        <end position="984"/>
    </location>
</feature>
<protein>
    <recommendedName>
        <fullName evidence="1">FlgD/Vpr Ig-like domain-containing protein</fullName>
    </recommendedName>
</protein>
<dbReference type="EMBL" id="JAHJDP010000099">
    <property type="protein sequence ID" value="MBU2692763.1"/>
    <property type="molecule type" value="Genomic_DNA"/>
</dbReference>
<dbReference type="InterPro" id="IPR025965">
    <property type="entry name" value="FlgD/Vpr_Ig-like"/>
</dbReference>
<dbReference type="Gene3D" id="2.60.40.4070">
    <property type="match status" value="1"/>
</dbReference>
<proteinExistence type="predicted"/>
<evidence type="ECO:0000313" key="2">
    <source>
        <dbReference type="EMBL" id="MBU2692763.1"/>
    </source>
</evidence>
<evidence type="ECO:0000259" key="1">
    <source>
        <dbReference type="Pfam" id="PF13860"/>
    </source>
</evidence>
<accession>A0A948RXC1</accession>
<comment type="caution">
    <text evidence="2">The sequence shown here is derived from an EMBL/GenBank/DDBJ whole genome shotgun (WGS) entry which is preliminary data.</text>
</comment>
<reference evidence="2" key="1">
    <citation type="submission" date="2021-05" db="EMBL/GenBank/DDBJ databases">
        <title>Energy efficiency and biological interactions define the core microbiome of deep oligotrophic groundwater.</title>
        <authorList>
            <person name="Mehrshad M."/>
            <person name="Lopez-Fernandez M."/>
            <person name="Bell E."/>
            <person name="Bernier-Latmani R."/>
            <person name="Bertilsson S."/>
            <person name="Dopson M."/>
        </authorList>
    </citation>
    <scope>NUCLEOTIDE SEQUENCE</scope>
    <source>
        <strain evidence="2">Modern_marine.mb.64</strain>
    </source>
</reference>
<sequence length="997" mass="106018">MKRMLILLAAIAIFAIISPVIVLGECCTANDNGSGTIDYPPDCPFDGALPMMIIDGLPPGSTMELSGPIQNFYNVQNFPGGTLGGEICTFNAEIEWDLVGTGDLIGYHRNITLPLEGEIHIGPRNPGDPVQSFDQDMFRLSGQLFGDPDFDQLFLIAGTDYGLPGPGHATLTQLPSGDFAIDSFFDITYRIDFAGAPGSPLDGLSGSTTHSVRRQTEQTFNIDWCRLQWPRTIEELPGAIVTTYGHLYIGGLTDQTTGTDPHPNVLAQAGYGPNGSDPAGGGWTWIDAVPNPFWNDSGEPNNDEYMADLITPGPGAYDFCYRFSGNCGGFWTYGDLDNGSGDGYQPENAGQMTVISNLCCQAPDNGAGTVDFPPDCPFDGPDPMLIINGLPAGATLEFDGPFENFINVVNTPGGALGGEICTFNAEFSWAVSGTGALAGYTRLIYMPLEGEIHIGPRTLGDPLQAFPARIESLTGDLFGDPDFCTLGVRAGNSFGLPSPGYVTLTELPSGDFAVDSFFDITYEIDFEGCPGSPLDDYAGLTTGTVRRFTCNTYDVAWGKLQWPLTIDGSPGEIETVYGHVFIDGVTTRSTGTDPIPGIVRAQVGYGADGSDPSAGGWTWFEGEANPGWNDGGEPNNDEYQAELILPPLPGDYDFCYRYSGDGGLTWLYADDGGGGSADGYQPENAGQMTVQEEICCIAPDNGAGTIDFPPDCPYLGPDPMMIISGLPAGTTIELAGPMENFFNVVNIPGGTLGGEICTFNAQLTWDLTGTGSLAGFTRHIIMPVEGEIHIGPRTSGDPVQLFPADLFRLTGQVFGDPDFDLLQLTAGTDYGLPSPGHTTLSRLDDGNFAVDSFFDITYQIDFAGAPGSMLDGLSGSTIGTVFRETCPAATEVPDTPADSEIITKLFLAPNRPNPFGQSTRIEYAIPADASGGLVSLRVYDAGGRLIRTLVDTPQPAGFHNTSWDGRDRSGKPVGGGIYFYQLTVGNKKLSGRMVMLK</sequence>
<dbReference type="AlphaFoldDB" id="A0A948RXC1"/>
<dbReference type="Pfam" id="PF13860">
    <property type="entry name" value="FlgD_ig"/>
    <property type="match status" value="1"/>
</dbReference>
<name>A0A948RXC1_UNCEI</name>
<dbReference type="Proteomes" id="UP000777784">
    <property type="component" value="Unassembled WGS sequence"/>
</dbReference>
<gene>
    <name evidence="2" type="ORF">KJ970_17740</name>
</gene>
<evidence type="ECO:0000313" key="3">
    <source>
        <dbReference type="Proteomes" id="UP000777784"/>
    </source>
</evidence>
<organism evidence="2 3">
    <name type="scientific">Eiseniibacteriota bacterium</name>
    <dbReference type="NCBI Taxonomy" id="2212470"/>
    <lineage>
        <taxon>Bacteria</taxon>
        <taxon>Candidatus Eiseniibacteriota</taxon>
    </lineage>
</organism>